<keyword evidence="1" id="KW-0732">Signal</keyword>
<organism evidence="2 3">
    <name type="scientific">Panagrolaimus superbus</name>
    <dbReference type="NCBI Taxonomy" id="310955"/>
    <lineage>
        <taxon>Eukaryota</taxon>
        <taxon>Metazoa</taxon>
        <taxon>Ecdysozoa</taxon>
        <taxon>Nematoda</taxon>
        <taxon>Chromadorea</taxon>
        <taxon>Rhabditida</taxon>
        <taxon>Tylenchina</taxon>
        <taxon>Panagrolaimomorpha</taxon>
        <taxon>Panagrolaimoidea</taxon>
        <taxon>Panagrolaimidae</taxon>
        <taxon>Panagrolaimus</taxon>
    </lineage>
</organism>
<sequence>MIIFTFLFTASHALCPLGRGIPFVLAVHDGFEMIRLPIHLKTTLPAIKLLIDNGLKLKDGVTDERENEIGCLPMLPHKGYKIAGPKQRLLFDY</sequence>
<evidence type="ECO:0000256" key="1">
    <source>
        <dbReference type="SAM" id="SignalP"/>
    </source>
</evidence>
<accession>A0A914Z2C8</accession>
<protein>
    <submittedName>
        <fullName evidence="3">Uncharacterized protein</fullName>
    </submittedName>
</protein>
<evidence type="ECO:0000313" key="3">
    <source>
        <dbReference type="WBParaSite" id="PSU_v2.g6050.t1"/>
    </source>
</evidence>
<keyword evidence="2" id="KW-1185">Reference proteome</keyword>
<reference evidence="3" key="1">
    <citation type="submission" date="2022-11" db="UniProtKB">
        <authorList>
            <consortium name="WormBaseParasite"/>
        </authorList>
    </citation>
    <scope>IDENTIFICATION</scope>
</reference>
<dbReference type="Proteomes" id="UP000887577">
    <property type="component" value="Unplaced"/>
</dbReference>
<dbReference type="AlphaFoldDB" id="A0A914Z2C8"/>
<dbReference type="WBParaSite" id="PSU_v2.g6050.t1">
    <property type="protein sequence ID" value="PSU_v2.g6050.t1"/>
    <property type="gene ID" value="PSU_v2.g6050"/>
</dbReference>
<feature type="signal peptide" evidence="1">
    <location>
        <begin position="1"/>
        <end position="20"/>
    </location>
</feature>
<proteinExistence type="predicted"/>
<feature type="chain" id="PRO_5036674513" evidence="1">
    <location>
        <begin position="21"/>
        <end position="93"/>
    </location>
</feature>
<name>A0A914Z2C8_9BILA</name>
<evidence type="ECO:0000313" key="2">
    <source>
        <dbReference type="Proteomes" id="UP000887577"/>
    </source>
</evidence>